<dbReference type="EMBL" id="CP013065">
    <property type="protein sequence ID" value="ALM13163.1"/>
    <property type="molecule type" value="Genomic_DNA"/>
</dbReference>
<reference evidence="1 2" key="2">
    <citation type="journal article" date="2016" name="PeerJ">
        <title>Analysis of five complete genome sequences for members of the class Peribacteria in the recently recognized Peregrinibacteria bacterial phylum.</title>
        <authorList>
            <person name="Anantharaman K."/>
            <person name="Brown C.T."/>
            <person name="Burstein D."/>
            <person name="Castelle C.J."/>
            <person name="Probst A.J."/>
            <person name="Thomas B.C."/>
            <person name="Williams K.H."/>
            <person name="Banfield J.F."/>
        </authorList>
    </citation>
    <scope>NUCLEOTIDE SEQUENCE [LARGE SCALE GENOMIC DNA]</scope>
    <source>
        <strain evidence="1">RIFOXYD1_FULL_PER-ii_59_16</strain>
    </source>
</reference>
<dbReference type="STRING" id="1735162.PeribacterB2_0471"/>
<dbReference type="KEGG" id="prf:PeribacterA2_0472"/>
<dbReference type="SUPFAM" id="SSF53223">
    <property type="entry name" value="Aminoacid dehydrogenase-like, N-terminal domain"/>
    <property type="match status" value="1"/>
</dbReference>
<dbReference type="InterPro" id="IPR046346">
    <property type="entry name" value="Aminoacid_DH-like_N_sf"/>
</dbReference>
<evidence type="ECO:0000313" key="1">
    <source>
        <dbReference type="EMBL" id="ALM13163.1"/>
    </source>
</evidence>
<dbReference type="Proteomes" id="UP000069135">
    <property type="component" value="Chromosome"/>
</dbReference>
<accession>A0A0S1SMK1</accession>
<evidence type="ECO:0000313" key="2">
    <source>
        <dbReference type="Proteomes" id="UP000069135"/>
    </source>
</evidence>
<sequence length="165" mass="18606">MTSSFDRAQDDITLWHTTRVTKPRPSPHRELYGIIGHVPDASRILKQWNAAFRERGIDASLDVYPTTEKNLPERLSEMFHFDRRGYLVGNDLSKVIIPLLDRVEPAARRRPSSAKASEGEGVAFVWNEGGILKGERSDVNLTRLEFIPGISTLFACSTPSSKKRN</sequence>
<name>A0A0S1SVB2_9BACT</name>
<dbReference type="AlphaFoldDB" id="A0A0S1SVB2"/>
<proteinExistence type="predicted"/>
<reference evidence="2" key="1">
    <citation type="submission" date="2015-10" db="EMBL/GenBank/DDBJ databases">
        <title>Analysis of five complete genome sequences for members of the class Peribacteria in the recently recognized Peregrinibacteria bacterial phylum.</title>
        <authorList>
            <person name="Anantharaman K."/>
            <person name="Brown C.T."/>
            <person name="Burstein D."/>
            <person name="Castelle C.J."/>
            <person name="Probst A.J."/>
            <person name="Thomas B.C."/>
            <person name="Williams K.H."/>
            <person name="Banfield J.F."/>
        </authorList>
    </citation>
    <scope>NUCLEOTIDE SEQUENCE [LARGE SCALE GENOMIC DNA]</scope>
</reference>
<organism evidence="1 2">
    <name type="scientific">Candidatus Peribacter riflensis</name>
    <dbReference type="NCBI Taxonomy" id="1735162"/>
    <lineage>
        <taxon>Bacteria</taxon>
        <taxon>Candidatus Peregrinibacteriota</taxon>
        <taxon>Candidatus Peribacteria</taxon>
        <taxon>Candidatus Peribacterales</taxon>
        <taxon>Candidatus Peribacteraceae</taxon>
        <taxon>Candidatus Peribacter</taxon>
    </lineage>
</organism>
<accession>A0A0S1SJ03</accession>
<gene>
    <name evidence="1" type="ORF">PeribacterD1_0472</name>
</gene>
<accession>A0A0S1SNJ2</accession>
<accession>A0A0S1STA2</accession>
<accession>A0A0S1SVB2</accession>
<dbReference type="Gene3D" id="3.40.50.10860">
    <property type="entry name" value="Leucine Dehydrogenase, chain A, domain 1"/>
    <property type="match status" value="1"/>
</dbReference>
<protein>
    <submittedName>
        <fullName evidence="1">Uncharacterized protein</fullName>
    </submittedName>
</protein>